<keyword evidence="1" id="KW-0067">ATP-binding</keyword>
<dbReference type="InterPro" id="IPR017441">
    <property type="entry name" value="Protein_kinase_ATP_BS"/>
</dbReference>
<feature type="compositionally biased region" description="Low complexity" evidence="2">
    <location>
        <begin position="347"/>
        <end position="365"/>
    </location>
</feature>
<dbReference type="PROSITE" id="PS50011">
    <property type="entry name" value="PROTEIN_KINASE_DOM"/>
    <property type="match status" value="1"/>
</dbReference>
<dbReference type="Pfam" id="PF00069">
    <property type="entry name" value="Pkinase"/>
    <property type="match status" value="1"/>
</dbReference>
<dbReference type="Gene3D" id="1.10.510.10">
    <property type="entry name" value="Transferase(Phosphotransferase) domain 1"/>
    <property type="match status" value="1"/>
</dbReference>
<keyword evidence="1" id="KW-0547">Nucleotide-binding</keyword>
<evidence type="ECO:0000256" key="1">
    <source>
        <dbReference type="PROSITE-ProRule" id="PRU10141"/>
    </source>
</evidence>
<dbReference type="InterPro" id="IPR008266">
    <property type="entry name" value="Tyr_kinase_AS"/>
</dbReference>
<feature type="binding site" evidence="1">
    <location>
        <position position="41"/>
    </location>
    <ligand>
        <name>ATP</name>
        <dbReference type="ChEBI" id="CHEBI:30616"/>
    </ligand>
</feature>
<sequence>MEISEVPEVPGFAVGRLLGRGGSATVWLARENRTGRDFAVKCFHPGQDGPAGSDAVTEDAVRREIRILSVLDHQHLVKAHDAVRLPAMPDGGTALVMDYAPGGSLAALVASRGKLSVGETVTVLTPIAQALGYLHSKGFTHSDVSPGNVLFTGQGKPLLSDVGIARMLGDPGSAAASGTPGFVDPSPVDAVRGLQPERDVYSTAALGWFCLTGQAPPRTSARPPLPLLVPDVPRELAAALEAGLKEDRRGRPTAAALATAIYRSASPRPLDLAASVHPTVIPELLTRRQVSATSRPRAAAEKCRAAGRWIATAKWSGPPFSGLRMPFPQPVKDRRPSVGKHAGRAQPGTARTGGAQPGTAQTGTALSGAVQPSTARPGTTQRGTALSGAVQPGAVQPGAVQPSTAQPLTPLSGRARSGRERRRPPLQLRVPRLRGVLASAALVGAAAAWWVAGAAGLPAVPASPTESGITPESVIAQESDRERGIGTAAAGAPATEPAQAVSGGGAEGESAGGDSRTAVARHQARASDPSQAVQGLASLRDLAFSTGDLGLLDEVNAEGSPAAAADARTAERLRSSGHVLAGYSSTLADLRTEDGATAERALVRVRSSSSSYEEKDAAGSVVAAGPAGTSRQLRLVLVAVDGTWRISEILPGD</sequence>
<dbReference type="PROSITE" id="PS00107">
    <property type="entry name" value="PROTEIN_KINASE_ATP"/>
    <property type="match status" value="1"/>
</dbReference>
<dbReference type="InterPro" id="IPR011009">
    <property type="entry name" value="Kinase-like_dom_sf"/>
</dbReference>
<dbReference type="PROSITE" id="PS00109">
    <property type="entry name" value="PROTEIN_KINASE_TYR"/>
    <property type="match status" value="1"/>
</dbReference>
<feature type="domain" description="Protein kinase" evidence="3">
    <location>
        <begin position="12"/>
        <end position="280"/>
    </location>
</feature>
<evidence type="ECO:0000259" key="3">
    <source>
        <dbReference type="PROSITE" id="PS50011"/>
    </source>
</evidence>
<feature type="compositionally biased region" description="Low complexity" evidence="2">
    <location>
        <begin position="487"/>
        <end position="500"/>
    </location>
</feature>
<feature type="compositionally biased region" description="Polar residues" evidence="2">
    <location>
        <begin position="370"/>
        <end position="384"/>
    </location>
</feature>
<protein>
    <submittedName>
        <fullName evidence="4">Protein kinase</fullName>
    </submittedName>
</protein>
<reference evidence="4 5" key="1">
    <citation type="submission" date="2024-03" db="EMBL/GenBank/DDBJ databases">
        <title>Rhodococcus navarretei sp. nov. and Pseudarthrobacter quantumdoti sp. nov., two new species with the ability to biosynthesize Quantum Dots isolated from soil samples at Union Glacier, Antarctica.</title>
        <authorList>
            <person name="Vargas M."/>
        </authorList>
    </citation>
    <scope>NUCLEOTIDE SEQUENCE [LARGE SCALE GENOMIC DNA]</scope>
    <source>
        <strain evidence="4 5">RC-2-3</strain>
    </source>
</reference>
<accession>A0ABZ2R1A0</accession>
<name>A0ABZ2R1A0_9MICC</name>
<dbReference type="EMBL" id="CP148033">
    <property type="protein sequence ID" value="WXK91616.1"/>
    <property type="molecule type" value="Genomic_DNA"/>
</dbReference>
<gene>
    <name evidence="4" type="ORF">WHH00_10945</name>
</gene>
<dbReference type="CDD" id="cd14014">
    <property type="entry name" value="STKc_PknB_like"/>
    <property type="match status" value="1"/>
</dbReference>
<evidence type="ECO:0000256" key="2">
    <source>
        <dbReference type="SAM" id="MobiDB-lite"/>
    </source>
</evidence>
<dbReference type="PANTHER" id="PTHR44329">
    <property type="entry name" value="SERINE/THREONINE-PROTEIN KINASE TNNI3K-RELATED"/>
    <property type="match status" value="1"/>
</dbReference>
<dbReference type="SUPFAM" id="SSF56112">
    <property type="entry name" value="Protein kinase-like (PK-like)"/>
    <property type="match status" value="1"/>
</dbReference>
<dbReference type="Proteomes" id="UP001623384">
    <property type="component" value="Chromosome"/>
</dbReference>
<evidence type="ECO:0000313" key="5">
    <source>
        <dbReference type="Proteomes" id="UP001623384"/>
    </source>
</evidence>
<dbReference type="InterPro" id="IPR051681">
    <property type="entry name" value="Ser/Thr_Kinases-Pseudokinases"/>
</dbReference>
<feature type="region of interest" description="Disordered" evidence="2">
    <location>
        <begin position="321"/>
        <end position="427"/>
    </location>
</feature>
<keyword evidence="4" id="KW-0808">Transferase</keyword>
<feature type="region of interest" description="Disordered" evidence="2">
    <location>
        <begin position="487"/>
        <end position="532"/>
    </location>
</feature>
<dbReference type="InterPro" id="IPR000719">
    <property type="entry name" value="Prot_kinase_dom"/>
</dbReference>
<dbReference type="RefSeq" id="WP_406632732.1">
    <property type="nucleotide sequence ID" value="NZ_CP148033.1"/>
</dbReference>
<keyword evidence="5" id="KW-1185">Reference proteome</keyword>
<organism evidence="4 5">
    <name type="scientific">Pseudarthrobacter quantipunctorum</name>
    <dbReference type="NCBI Taxonomy" id="3128980"/>
    <lineage>
        <taxon>Bacteria</taxon>
        <taxon>Bacillati</taxon>
        <taxon>Actinomycetota</taxon>
        <taxon>Actinomycetes</taxon>
        <taxon>Micrococcales</taxon>
        <taxon>Micrococcaceae</taxon>
        <taxon>Pseudarthrobacter</taxon>
    </lineage>
</organism>
<evidence type="ECO:0000313" key="4">
    <source>
        <dbReference type="EMBL" id="WXK91616.1"/>
    </source>
</evidence>
<keyword evidence="4" id="KW-0418">Kinase</keyword>
<feature type="compositionally biased region" description="Gly residues" evidence="2">
    <location>
        <begin position="502"/>
        <end position="511"/>
    </location>
</feature>
<proteinExistence type="predicted"/>
<dbReference type="GO" id="GO:0016301">
    <property type="term" value="F:kinase activity"/>
    <property type="evidence" value="ECO:0007669"/>
    <property type="project" value="UniProtKB-KW"/>
</dbReference>